<dbReference type="Proteomes" id="UP001156836">
    <property type="component" value="Unassembled WGS sequence"/>
</dbReference>
<accession>A0ABQ6BVZ7</accession>
<comment type="caution">
    <text evidence="3">The sequence shown here is derived from an EMBL/GenBank/DDBJ whole genome shotgun (WGS) entry which is preliminary data.</text>
</comment>
<evidence type="ECO:0000313" key="4">
    <source>
        <dbReference type="Proteomes" id="UP001156836"/>
    </source>
</evidence>
<evidence type="ECO:0000256" key="2">
    <source>
        <dbReference type="SAM" id="SignalP"/>
    </source>
</evidence>
<keyword evidence="2" id="KW-0732">Signal</keyword>
<evidence type="ECO:0008006" key="5">
    <source>
        <dbReference type="Google" id="ProtNLM"/>
    </source>
</evidence>
<evidence type="ECO:0000313" key="3">
    <source>
        <dbReference type="EMBL" id="GLS05622.1"/>
    </source>
</evidence>
<feature type="chain" id="PRO_5047245228" description="DUF2946 domain-containing protein" evidence="2">
    <location>
        <begin position="23"/>
        <end position="120"/>
    </location>
</feature>
<evidence type="ECO:0000256" key="1">
    <source>
        <dbReference type="SAM" id="MobiDB-lite"/>
    </source>
</evidence>
<feature type="region of interest" description="Disordered" evidence="1">
    <location>
        <begin position="87"/>
        <end position="120"/>
    </location>
</feature>
<feature type="signal peptide" evidence="2">
    <location>
        <begin position="1"/>
        <end position="22"/>
    </location>
</feature>
<feature type="region of interest" description="Disordered" evidence="1">
    <location>
        <begin position="32"/>
        <end position="64"/>
    </location>
</feature>
<reference evidence="4" key="1">
    <citation type="journal article" date="2019" name="Int. J. Syst. Evol. Microbiol.">
        <title>The Global Catalogue of Microorganisms (GCM) 10K type strain sequencing project: providing services to taxonomists for standard genome sequencing and annotation.</title>
        <authorList>
            <consortium name="The Broad Institute Genomics Platform"/>
            <consortium name="The Broad Institute Genome Sequencing Center for Infectious Disease"/>
            <person name="Wu L."/>
            <person name="Ma J."/>
        </authorList>
    </citation>
    <scope>NUCLEOTIDE SEQUENCE [LARGE SCALE GENOMIC DNA]</scope>
    <source>
        <strain evidence="4">NBRC 104970</strain>
    </source>
</reference>
<feature type="compositionally biased region" description="Pro residues" evidence="1">
    <location>
        <begin position="87"/>
        <end position="100"/>
    </location>
</feature>
<name>A0ABQ6BVZ7_9NEIS</name>
<keyword evidence="4" id="KW-1185">Reference proteome</keyword>
<protein>
    <recommendedName>
        <fullName evidence="5">DUF2946 domain-containing protein</fullName>
    </recommendedName>
</protein>
<feature type="compositionally biased region" description="Low complexity" evidence="1">
    <location>
        <begin position="33"/>
        <end position="43"/>
    </location>
</feature>
<gene>
    <name evidence="3" type="ORF">GCM10007860_27790</name>
</gene>
<sequence>MLACRRWFLLLLIALLPIQGMAAFAMPWRDGGTPAPQAQATTTHCDTGAATDPDAKHAAGAKQAPNHGSCLDCGHCAACFPPLVATPPAHPPTPGMPPLPQAQRLTSADPGSPFRPPISL</sequence>
<dbReference type="EMBL" id="BSOZ01000055">
    <property type="protein sequence ID" value="GLS05622.1"/>
    <property type="molecule type" value="Genomic_DNA"/>
</dbReference>
<proteinExistence type="predicted"/>
<organism evidence="3 4">
    <name type="scientific">Chitiniphilus shinanonensis</name>
    <dbReference type="NCBI Taxonomy" id="553088"/>
    <lineage>
        <taxon>Bacteria</taxon>
        <taxon>Pseudomonadati</taxon>
        <taxon>Pseudomonadota</taxon>
        <taxon>Betaproteobacteria</taxon>
        <taxon>Neisseriales</taxon>
        <taxon>Chitinibacteraceae</taxon>
        <taxon>Chitiniphilus</taxon>
    </lineage>
</organism>
<dbReference type="RefSeq" id="WP_284208744.1">
    <property type="nucleotide sequence ID" value="NZ_BSOZ01000055.1"/>
</dbReference>